<dbReference type="Proteomes" id="UP000253345">
    <property type="component" value="Unassembled WGS sequence"/>
</dbReference>
<dbReference type="CDD" id="cd17511">
    <property type="entry name" value="YbjN_AmyR-like"/>
    <property type="match status" value="1"/>
</dbReference>
<feature type="chain" id="PRO_5016777243" evidence="1">
    <location>
        <begin position="21"/>
        <end position="150"/>
    </location>
</feature>
<gene>
    <name evidence="2" type="ORF">DFP89_102267</name>
</gene>
<evidence type="ECO:0000313" key="3">
    <source>
        <dbReference type="Proteomes" id="UP000253345"/>
    </source>
</evidence>
<dbReference type="AlphaFoldDB" id="A0A368ZAW1"/>
<keyword evidence="1" id="KW-0732">Signal</keyword>
<dbReference type="OrthoDB" id="33037at2"/>
<name>A0A368ZAW1_9RHOB</name>
<reference evidence="2 3" key="1">
    <citation type="submission" date="2018-07" db="EMBL/GenBank/DDBJ databases">
        <title>Genomic Encyclopedia of Type Strains, Phase III (KMG-III): the genomes of soil and plant-associated and newly described type strains.</title>
        <authorList>
            <person name="Whitman W."/>
        </authorList>
    </citation>
    <scope>NUCLEOTIDE SEQUENCE [LARGE SCALE GENOMIC DNA]</scope>
    <source>
        <strain evidence="2 3">CECT 8525</strain>
    </source>
</reference>
<organism evidence="2 3">
    <name type="scientific">Paracoccus lutimaris</name>
    <dbReference type="NCBI Taxonomy" id="1490030"/>
    <lineage>
        <taxon>Bacteria</taxon>
        <taxon>Pseudomonadati</taxon>
        <taxon>Pseudomonadota</taxon>
        <taxon>Alphaproteobacteria</taxon>
        <taxon>Rhodobacterales</taxon>
        <taxon>Paracoccaceae</taxon>
        <taxon>Paracoccus</taxon>
    </lineage>
</organism>
<evidence type="ECO:0000256" key="1">
    <source>
        <dbReference type="SAM" id="SignalP"/>
    </source>
</evidence>
<accession>A0A368ZAW1</accession>
<protein>
    <submittedName>
        <fullName evidence="2">Putative sensory transduction regulator</fullName>
    </submittedName>
</protein>
<proteinExistence type="predicted"/>
<dbReference type="InterPro" id="IPR019660">
    <property type="entry name" value="Put_sensory_transdc_reg_YbjN"/>
</dbReference>
<keyword evidence="3" id="KW-1185">Reference proteome</keyword>
<dbReference type="RefSeq" id="WP_114348058.1">
    <property type="nucleotide sequence ID" value="NZ_QPJL01000002.1"/>
</dbReference>
<dbReference type="Pfam" id="PF10722">
    <property type="entry name" value="YbjN"/>
    <property type="match status" value="1"/>
</dbReference>
<comment type="caution">
    <text evidence="2">The sequence shown here is derived from an EMBL/GenBank/DDBJ whole genome shotgun (WGS) entry which is preliminary data.</text>
</comment>
<feature type="signal peptide" evidence="1">
    <location>
        <begin position="1"/>
        <end position="20"/>
    </location>
</feature>
<dbReference type="EMBL" id="QPJL01000002">
    <property type="protein sequence ID" value="RCW88337.1"/>
    <property type="molecule type" value="Genomic_DNA"/>
</dbReference>
<sequence>MRPLFPLLVAMLCVAPPAFAQVLGDPDQIAGLMQEAGLQARHTTSAEGGPMLESSIDGVNFHVYFYECVPACAAIQFSAGFDLDEAMPMEMANLWNRDRRFGKVYLDRTGDPFIDMDIGLAGDGIGRENFRDALDTWRVVLSEFRDYIDW</sequence>
<evidence type="ECO:0000313" key="2">
    <source>
        <dbReference type="EMBL" id="RCW88337.1"/>
    </source>
</evidence>